<dbReference type="InterPro" id="IPR022649">
    <property type="entry name" value="Pr_cel_nuc_antig_C"/>
</dbReference>
<comment type="function">
    <text evidence="3">Sliding clamp subunit that acts as a moving platform for DNA processing. Responsible for tethering the catalytic subunit of DNA polymerase and other proteins to DNA during high-speed replication.</text>
</comment>
<dbReference type="Pfam" id="PF00705">
    <property type="entry name" value="PCNA_N"/>
    <property type="match status" value="1"/>
</dbReference>
<dbReference type="InterPro" id="IPR000730">
    <property type="entry name" value="Pr_cel_nuc_antig"/>
</dbReference>
<dbReference type="GO" id="GO:0003677">
    <property type="term" value="F:DNA binding"/>
    <property type="evidence" value="ECO:0007669"/>
    <property type="project" value="UniProtKB-UniRule"/>
</dbReference>
<gene>
    <name evidence="3 8" type="primary">pcn</name>
    <name evidence="8" type="ORF">NARC_30193</name>
</gene>
<keyword evidence="3 4" id="KW-0235">DNA replication</keyword>
<dbReference type="GO" id="GO:0006272">
    <property type="term" value="P:leading strand elongation"/>
    <property type="evidence" value="ECO:0007669"/>
    <property type="project" value="TreeGrafter"/>
</dbReference>
<reference evidence="8 9" key="1">
    <citation type="journal article" date="2019" name="Front. Microbiol.">
        <title>Ammonia Oxidation by the Arctic Terrestrial Thaumarchaeote Candidatus Nitrosocosmicus arcticus Is Stimulated by Increasing Temperatures.</title>
        <authorList>
            <person name="Alves R.J.E."/>
            <person name="Kerou M."/>
            <person name="Zappe A."/>
            <person name="Bittner R."/>
            <person name="Abby S.S."/>
            <person name="Schmidt H.A."/>
            <person name="Pfeifer K."/>
            <person name="Schleper C."/>
        </authorList>
    </citation>
    <scope>NUCLEOTIDE SEQUENCE [LARGE SCALE GENOMIC DNA]</scope>
    <source>
        <strain evidence="8 9">Kfb</strain>
    </source>
</reference>
<name>A0A557SY00_9ARCH</name>
<dbReference type="NCBIfam" id="TIGR00590">
    <property type="entry name" value="pcna"/>
    <property type="match status" value="1"/>
</dbReference>
<evidence type="ECO:0000259" key="6">
    <source>
        <dbReference type="Pfam" id="PF00705"/>
    </source>
</evidence>
<dbReference type="InterPro" id="IPR046938">
    <property type="entry name" value="DNA_clamp_sf"/>
</dbReference>
<evidence type="ECO:0000313" key="9">
    <source>
        <dbReference type="Proteomes" id="UP000315289"/>
    </source>
</evidence>
<dbReference type="PANTHER" id="PTHR11352">
    <property type="entry name" value="PROLIFERATING CELL NUCLEAR ANTIGEN"/>
    <property type="match status" value="1"/>
</dbReference>
<evidence type="ECO:0000256" key="1">
    <source>
        <dbReference type="ARBA" id="ARBA00010462"/>
    </source>
</evidence>
<dbReference type="Proteomes" id="UP000315289">
    <property type="component" value="Unassembled WGS sequence"/>
</dbReference>
<dbReference type="AlphaFoldDB" id="A0A557SY00"/>
<comment type="subunit">
    <text evidence="3">Homotrimer. The subunits circularize to form a toroid; DNA passes through its center. Replication factor C (RFC) is required to load the toroid on the DNA.</text>
</comment>
<dbReference type="PRINTS" id="PR00339">
    <property type="entry name" value="PCNACYCLIN"/>
</dbReference>
<evidence type="ECO:0000256" key="4">
    <source>
        <dbReference type="RuleBase" id="RU003671"/>
    </source>
</evidence>
<feature type="domain" description="Proliferating cell nuclear antigen PCNA C-terminal" evidence="7">
    <location>
        <begin position="125"/>
        <end position="245"/>
    </location>
</feature>
<comment type="similarity">
    <text evidence="1 3 4">Belongs to the PCNA family.</text>
</comment>
<dbReference type="InterPro" id="IPR022648">
    <property type="entry name" value="Pr_cel_nuc_antig_N"/>
</dbReference>
<dbReference type="SUPFAM" id="SSF55979">
    <property type="entry name" value="DNA clamp"/>
    <property type="match status" value="2"/>
</dbReference>
<dbReference type="GO" id="GO:0006275">
    <property type="term" value="P:regulation of DNA replication"/>
    <property type="evidence" value="ECO:0007669"/>
    <property type="project" value="UniProtKB-UniRule"/>
</dbReference>
<comment type="function">
    <text evidence="5">Sliding clamp subunit. Responsible for tethering the catalytic subunit of DNA polymerase to DNA during high-speed replication.</text>
</comment>
<organism evidence="8 9">
    <name type="scientific">Candidatus Nitrosocosmicus arcticus</name>
    <dbReference type="NCBI Taxonomy" id="2035267"/>
    <lineage>
        <taxon>Archaea</taxon>
        <taxon>Nitrososphaerota</taxon>
        <taxon>Nitrososphaeria</taxon>
        <taxon>Nitrososphaerales</taxon>
        <taxon>Nitrososphaeraceae</taxon>
        <taxon>Candidatus Nitrosocosmicus</taxon>
    </lineage>
</organism>
<dbReference type="GO" id="GO:0030337">
    <property type="term" value="F:DNA polymerase processivity factor activity"/>
    <property type="evidence" value="ECO:0007669"/>
    <property type="project" value="UniProtKB-UniRule"/>
</dbReference>
<dbReference type="CDD" id="cd00577">
    <property type="entry name" value="PCNA"/>
    <property type="match status" value="1"/>
</dbReference>
<accession>A0A557SY00</accession>
<feature type="domain" description="Proliferating cell nuclear antigen PCNA N-terminal" evidence="6">
    <location>
        <begin position="1"/>
        <end position="96"/>
    </location>
</feature>
<keyword evidence="2 3" id="KW-0238">DNA-binding</keyword>
<evidence type="ECO:0000256" key="5">
    <source>
        <dbReference type="RuleBase" id="RU003673"/>
    </source>
</evidence>
<evidence type="ECO:0000259" key="7">
    <source>
        <dbReference type="Pfam" id="PF02747"/>
    </source>
</evidence>
<evidence type="ECO:0000313" key="8">
    <source>
        <dbReference type="EMBL" id="TVP41478.1"/>
    </source>
</evidence>
<dbReference type="Pfam" id="PF02747">
    <property type="entry name" value="PCNA_C"/>
    <property type="match status" value="1"/>
</dbReference>
<evidence type="ECO:0000256" key="2">
    <source>
        <dbReference type="ARBA" id="ARBA00023125"/>
    </source>
</evidence>
<dbReference type="HAMAP" id="MF_00317">
    <property type="entry name" value="DNApol_clamp_arch"/>
    <property type="match status" value="1"/>
</dbReference>
<proteinExistence type="inferred from homology"/>
<dbReference type="EMBL" id="VOAH01000003">
    <property type="protein sequence ID" value="TVP41478.1"/>
    <property type="molecule type" value="Genomic_DNA"/>
</dbReference>
<evidence type="ECO:0000256" key="3">
    <source>
        <dbReference type="HAMAP-Rule" id="MF_00317"/>
    </source>
</evidence>
<keyword evidence="9" id="KW-1185">Reference proteome</keyword>
<comment type="caution">
    <text evidence="8">The sequence shown here is derived from an EMBL/GenBank/DDBJ whole genome shotgun (WGS) entry which is preliminary data.</text>
</comment>
<protein>
    <recommendedName>
        <fullName evidence="3">DNA polymerase sliding clamp</fullName>
    </recommendedName>
    <alternativeName>
        <fullName evidence="3">Proliferating cell nuclear antigen homolog</fullName>
        <shortName evidence="3">PCNA</shortName>
    </alternativeName>
</protein>
<dbReference type="PANTHER" id="PTHR11352:SF0">
    <property type="entry name" value="PROLIFERATING CELL NUCLEAR ANTIGEN"/>
    <property type="match status" value="1"/>
</dbReference>
<sequence>MFVAKTKSPEEWKVVNSAISTLVDEATFEATSEGISFRGMDPSHVALIDIFWPNTAFESYKCDSELKFGVRISEFSKLIKRTDKKDELEVSIIDEDVLRIKTMGSYKREYKMRLIESTTVSTPLPKLSFNSKLVLSLSSFDKILSDIEVVSEYVEIESYPDRIEFVGKSDTGEAVVTMESNSEGLEEINVKEESKATYSLDYLLKIVKSVSSVGVSAAIEYSTKMPIRLEFRIANIGRIHFYLAPRVQD</sequence>
<dbReference type="Gene3D" id="3.70.10.10">
    <property type="match status" value="1"/>
</dbReference>